<keyword evidence="2 3" id="KW-0378">Hydrolase</keyword>
<organism evidence="3 4">
    <name type="scientific">Planococcus massiliensis</name>
    <dbReference type="NCBI Taxonomy" id="1499687"/>
    <lineage>
        <taxon>Bacteria</taxon>
        <taxon>Bacillati</taxon>
        <taxon>Bacillota</taxon>
        <taxon>Bacilli</taxon>
        <taxon>Bacillales</taxon>
        <taxon>Caryophanaceae</taxon>
        <taxon>Planococcus</taxon>
    </lineage>
</organism>
<dbReference type="PANTHER" id="PTHR31793:SF27">
    <property type="entry name" value="NOVEL THIOESTERASE SUPERFAMILY DOMAIN AND SAPOSIN A-TYPE DOMAIN CONTAINING PROTEIN (0610012H03RIK)"/>
    <property type="match status" value="1"/>
</dbReference>
<dbReference type="InterPro" id="IPR050563">
    <property type="entry name" value="4-hydroxybenzoyl-CoA_TE"/>
</dbReference>
<dbReference type="CDD" id="cd00586">
    <property type="entry name" value="4HBT"/>
    <property type="match status" value="1"/>
</dbReference>
<dbReference type="Proteomes" id="UP000043699">
    <property type="component" value="Unassembled WGS sequence"/>
</dbReference>
<proteinExistence type="inferred from homology"/>
<gene>
    <name evidence="3" type="ORF">BN1080_01814</name>
</gene>
<dbReference type="SUPFAM" id="SSF54637">
    <property type="entry name" value="Thioesterase/thiol ester dehydrase-isomerase"/>
    <property type="match status" value="1"/>
</dbReference>
<evidence type="ECO:0000313" key="4">
    <source>
        <dbReference type="Proteomes" id="UP000043699"/>
    </source>
</evidence>
<dbReference type="InterPro" id="IPR006684">
    <property type="entry name" value="YbgC/YbaW"/>
</dbReference>
<reference evidence="3 4" key="1">
    <citation type="submission" date="2014-09" db="EMBL/GenBank/DDBJ databases">
        <authorList>
            <person name="Urmite Genomes Urmite Genomes"/>
        </authorList>
    </citation>
    <scope>NUCLEOTIDE SEQUENCE [LARGE SCALE GENOMIC DNA]</scope>
    <source>
        <strain evidence="3 4">ES2</strain>
    </source>
</reference>
<dbReference type="Gene3D" id="3.10.129.10">
    <property type="entry name" value="Hotdog Thioesterase"/>
    <property type="match status" value="1"/>
</dbReference>
<evidence type="ECO:0000256" key="1">
    <source>
        <dbReference type="ARBA" id="ARBA00005953"/>
    </source>
</evidence>
<evidence type="ECO:0000313" key="3">
    <source>
        <dbReference type="EMBL" id="CEG22879.1"/>
    </source>
</evidence>
<dbReference type="RefSeq" id="WP_052651692.1">
    <property type="nucleotide sequence ID" value="NZ_CCXS01000001.1"/>
</dbReference>
<dbReference type="PIRSF" id="PIRSF003230">
    <property type="entry name" value="YbgC"/>
    <property type="match status" value="1"/>
</dbReference>
<dbReference type="GO" id="GO:0047617">
    <property type="term" value="F:fatty acyl-CoA hydrolase activity"/>
    <property type="evidence" value="ECO:0007669"/>
    <property type="project" value="TreeGrafter"/>
</dbReference>
<dbReference type="OrthoDB" id="9800856at2"/>
<dbReference type="STRING" id="1499687.BN1080_01814"/>
<sequence length="146" mass="16908">MHISEKEIEIRYAETDQMGVVYHANYIIWLEIGRTKLIEDLGFTYAGMEEDGYLSPVTDISIQYKAALRYGQKAIVRTWVEDHGRLRTTYGYEVLHADGTLAAKATSEHVVVKKDTFRPVSIQKIYPEWHAKYEEIKRKSPDGVRN</sequence>
<dbReference type="Pfam" id="PF13279">
    <property type="entry name" value="4HBT_2"/>
    <property type="match status" value="1"/>
</dbReference>
<evidence type="ECO:0000256" key="2">
    <source>
        <dbReference type="ARBA" id="ARBA00022801"/>
    </source>
</evidence>
<protein>
    <submittedName>
        <fullName evidence="3">1,4-dihydroxy-2-naphthoyl-CoA hydrolase</fullName>
    </submittedName>
</protein>
<keyword evidence="4" id="KW-1185">Reference proteome</keyword>
<name>A0A098EKI8_9BACL</name>
<dbReference type="InterPro" id="IPR029069">
    <property type="entry name" value="HotDog_dom_sf"/>
</dbReference>
<dbReference type="AlphaFoldDB" id="A0A098EKI8"/>
<comment type="similarity">
    <text evidence="1">Belongs to the 4-hydroxybenzoyl-CoA thioesterase family.</text>
</comment>
<accession>A0A098EKI8</accession>
<dbReference type="PANTHER" id="PTHR31793">
    <property type="entry name" value="4-HYDROXYBENZOYL-COA THIOESTERASE FAMILY MEMBER"/>
    <property type="match status" value="1"/>
</dbReference>
<dbReference type="NCBIfam" id="TIGR00051">
    <property type="entry name" value="YbgC/FadM family acyl-CoA thioesterase"/>
    <property type="match status" value="1"/>
</dbReference>
<dbReference type="EMBL" id="CCXS01000001">
    <property type="protein sequence ID" value="CEG22879.1"/>
    <property type="molecule type" value="Genomic_DNA"/>
</dbReference>
<dbReference type="FunFam" id="3.10.129.10:FF:000026">
    <property type="entry name" value="Possible 4-hydroxybenzoyl-CoA thioesterase"/>
    <property type="match status" value="1"/>
</dbReference>